<dbReference type="AlphaFoldDB" id="A0A1E5NH34"/>
<organism evidence="1 2">
    <name type="scientific">Brachyspira hampsonii</name>
    <dbReference type="NCBI Taxonomy" id="1287055"/>
    <lineage>
        <taxon>Bacteria</taxon>
        <taxon>Pseudomonadati</taxon>
        <taxon>Spirochaetota</taxon>
        <taxon>Spirochaetia</taxon>
        <taxon>Brachyspirales</taxon>
        <taxon>Brachyspiraceae</taxon>
        <taxon>Brachyspira</taxon>
    </lineage>
</organism>
<dbReference type="RefSeq" id="WP_069726014.1">
    <property type="nucleotide sequence ID" value="NZ_MDCO01000006.1"/>
</dbReference>
<sequence>MNKYKKTVMLFLEGIDDKDLIIDKDTFLHECLLKDKCSICKDKCIVVNSHGGKIGDIYPQSFLCEDIFYKKLKDLGYNENDLKYVRFNYYLFKSA</sequence>
<gene>
    <name evidence="1" type="ORF">BFL38_14335</name>
</gene>
<name>A0A1E5NH34_9SPIR</name>
<reference evidence="1 2" key="1">
    <citation type="submission" date="2016-08" db="EMBL/GenBank/DDBJ databases">
        <title>Characterization and recognition of Brachyspira hampsonii sp. nov., a novel intestinal spirochete that is pathogenic to pigs.</title>
        <authorList>
            <person name="Mirajkar N."/>
            <person name="La T."/>
            <person name="Phillips N."/>
            <person name="Hampson D."/>
            <person name="Gebhart C."/>
        </authorList>
    </citation>
    <scope>NUCLEOTIDE SEQUENCE [LARGE SCALE GENOMIC DNA]</scope>
    <source>
        <strain evidence="1 2">P280/1</strain>
    </source>
</reference>
<evidence type="ECO:0000313" key="2">
    <source>
        <dbReference type="Proteomes" id="UP000095247"/>
    </source>
</evidence>
<proteinExistence type="predicted"/>
<comment type="caution">
    <text evidence="1">The sequence shown here is derived from an EMBL/GenBank/DDBJ whole genome shotgun (WGS) entry which is preliminary data.</text>
</comment>
<evidence type="ECO:0000313" key="1">
    <source>
        <dbReference type="EMBL" id="OEJ15463.1"/>
    </source>
</evidence>
<dbReference type="Proteomes" id="UP000095247">
    <property type="component" value="Unassembled WGS sequence"/>
</dbReference>
<dbReference type="EMBL" id="MDCO01000006">
    <property type="protein sequence ID" value="OEJ15463.1"/>
    <property type="molecule type" value="Genomic_DNA"/>
</dbReference>
<protein>
    <submittedName>
        <fullName evidence="1">Uncharacterized protein</fullName>
    </submittedName>
</protein>
<accession>A0A1E5NH34</accession>